<dbReference type="SMART" id="SM00382">
    <property type="entry name" value="AAA"/>
    <property type="match status" value="2"/>
</dbReference>
<feature type="region of interest" description="Disordered" evidence="5">
    <location>
        <begin position="245"/>
        <end position="303"/>
    </location>
</feature>
<evidence type="ECO:0000256" key="3">
    <source>
        <dbReference type="ARBA" id="ARBA00022741"/>
    </source>
</evidence>
<dbReference type="GO" id="GO:0005524">
    <property type="term" value="F:ATP binding"/>
    <property type="evidence" value="ECO:0007669"/>
    <property type="project" value="UniProtKB-KW"/>
</dbReference>
<dbReference type="PROSITE" id="PS00211">
    <property type="entry name" value="ABC_TRANSPORTER_1"/>
    <property type="match status" value="2"/>
</dbReference>
<comment type="similarity">
    <text evidence="1">Belongs to the ABC transporter superfamily.</text>
</comment>
<dbReference type="PANTHER" id="PTHR43776">
    <property type="entry name" value="TRANSPORT ATP-BINDING PROTEIN"/>
    <property type="match status" value="1"/>
</dbReference>
<feature type="compositionally biased region" description="Basic and acidic residues" evidence="5">
    <location>
        <begin position="1"/>
        <end position="12"/>
    </location>
</feature>
<reference evidence="7 8" key="1">
    <citation type="submission" date="2024-06" db="EMBL/GenBank/DDBJ databases">
        <title>The Natural Products Discovery Center: Release of the First 8490 Sequenced Strains for Exploring Actinobacteria Biosynthetic Diversity.</title>
        <authorList>
            <person name="Kalkreuter E."/>
            <person name="Kautsar S.A."/>
            <person name="Yang D."/>
            <person name="Bader C.D."/>
            <person name="Teijaro C.N."/>
            <person name="Fluegel L."/>
            <person name="Davis C.M."/>
            <person name="Simpson J.R."/>
            <person name="Lauterbach L."/>
            <person name="Steele A.D."/>
            <person name="Gui C."/>
            <person name="Meng S."/>
            <person name="Li G."/>
            <person name="Viehrig K."/>
            <person name="Ye F."/>
            <person name="Su P."/>
            <person name="Kiefer A.F."/>
            <person name="Nichols A."/>
            <person name="Cepeda A.J."/>
            <person name="Yan W."/>
            <person name="Fan B."/>
            <person name="Jiang Y."/>
            <person name="Adhikari A."/>
            <person name="Zheng C.-J."/>
            <person name="Schuster L."/>
            <person name="Cowan T.M."/>
            <person name="Smanski M.J."/>
            <person name="Chevrette M.G."/>
            <person name="De Carvalho L.P.S."/>
            <person name="Shen B."/>
        </authorList>
    </citation>
    <scope>NUCLEOTIDE SEQUENCE [LARGE SCALE GENOMIC DNA]</scope>
    <source>
        <strain evidence="7 8">NPDC046851</strain>
    </source>
</reference>
<dbReference type="EMBL" id="JBEYXT010000107">
    <property type="protein sequence ID" value="MEU6803769.1"/>
    <property type="molecule type" value="Genomic_DNA"/>
</dbReference>
<dbReference type="InterPro" id="IPR003439">
    <property type="entry name" value="ABC_transporter-like_ATP-bd"/>
</dbReference>
<dbReference type="PANTHER" id="PTHR43776:SF7">
    <property type="entry name" value="D,D-DIPEPTIDE TRANSPORT ATP-BINDING PROTEIN DDPF-RELATED"/>
    <property type="match status" value="1"/>
</dbReference>
<dbReference type="RefSeq" id="WP_359697818.1">
    <property type="nucleotide sequence ID" value="NZ_JBEYXT010000107.1"/>
</dbReference>
<gene>
    <name evidence="7" type="ORF">ABZ931_22550</name>
</gene>
<feature type="domain" description="ABC transporter" evidence="6">
    <location>
        <begin position="28"/>
        <end position="268"/>
    </location>
</feature>
<dbReference type="SUPFAM" id="SSF52540">
    <property type="entry name" value="P-loop containing nucleoside triphosphate hydrolases"/>
    <property type="match status" value="2"/>
</dbReference>
<dbReference type="Gene3D" id="3.40.50.300">
    <property type="entry name" value="P-loop containing nucleotide triphosphate hydrolases"/>
    <property type="match status" value="2"/>
</dbReference>
<dbReference type="InterPro" id="IPR017871">
    <property type="entry name" value="ABC_transporter-like_CS"/>
</dbReference>
<dbReference type="InterPro" id="IPR027417">
    <property type="entry name" value="P-loop_NTPase"/>
</dbReference>
<protein>
    <submittedName>
        <fullName evidence="7">ATP-binding cassette domain-containing protein</fullName>
    </submittedName>
</protein>
<organism evidence="7 8">
    <name type="scientific">Streptomyces neyagawaensis</name>
    <dbReference type="NCBI Taxonomy" id="42238"/>
    <lineage>
        <taxon>Bacteria</taxon>
        <taxon>Bacillati</taxon>
        <taxon>Actinomycetota</taxon>
        <taxon>Actinomycetes</taxon>
        <taxon>Kitasatosporales</taxon>
        <taxon>Streptomycetaceae</taxon>
        <taxon>Streptomyces</taxon>
    </lineage>
</organism>
<accession>A0ABV3B3F3</accession>
<name>A0ABV3B3F3_9ACTN</name>
<dbReference type="Pfam" id="PF00005">
    <property type="entry name" value="ABC_tran"/>
    <property type="match status" value="2"/>
</dbReference>
<evidence type="ECO:0000256" key="2">
    <source>
        <dbReference type="ARBA" id="ARBA00022448"/>
    </source>
</evidence>
<keyword evidence="8" id="KW-1185">Reference proteome</keyword>
<feature type="domain" description="ABC transporter" evidence="6">
    <location>
        <begin position="308"/>
        <end position="548"/>
    </location>
</feature>
<evidence type="ECO:0000259" key="6">
    <source>
        <dbReference type="PROSITE" id="PS50893"/>
    </source>
</evidence>
<sequence length="555" mass="58548">MSHTPDRYREEGPPTPAVTPATAATPAARITDLTVTAHDGRILLQDARLTLRPGRLTALTGPSGSGKTTLLRALTGLLPPGTERTCGHVEVLGHDVFTLSERDLRTLRRERLAFVGQDPGSGLNPRMRVRSLLRELSDDRTPEAVRALLDEVRLPDDGTLLTRRPAALSGGQQRRVALARALARRPRLLLLDEPTAGLHPELRDDIGDLLRHLAREHDLAVALSCHDPELVERIADEVVELRAGGSVGSSVGCPRGDRAGDSTGSSVGRSPGDRREGRAGAAEQGPVEGRTRHRGSGTGSADVPVLDVRGLRVVFGRRSDVPALDGVSLSVAPGAATGIVGASGSGKTTLVRAVVGLQPITAGTIRLDGAPLSTGLRGRSREQRRRVQLVTQNPLGALNPSRTVGAALGRPLRLHRRCASGAAPARVAGLLEQVGLPAEFTSRYPHELSGGQRQRVAIARALAADPDVLICDEVTSALDTATAESIMDLLVRLREERGTALVLISHDLPLIADRTDTVTVLDAGRGVESGPTATVFTAPTHEATRALLRAPVGVV</sequence>
<keyword evidence="3" id="KW-0547">Nucleotide-binding</keyword>
<proteinExistence type="inferred from homology"/>
<evidence type="ECO:0000256" key="1">
    <source>
        <dbReference type="ARBA" id="ARBA00005417"/>
    </source>
</evidence>
<evidence type="ECO:0000256" key="5">
    <source>
        <dbReference type="SAM" id="MobiDB-lite"/>
    </source>
</evidence>
<comment type="caution">
    <text evidence="7">The sequence shown here is derived from an EMBL/GenBank/DDBJ whole genome shotgun (WGS) entry which is preliminary data.</text>
</comment>
<dbReference type="PROSITE" id="PS50893">
    <property type="entry name" value="ABC_TRANSPORTER_2"/>
    <property type="match status" value="2"/>
</dbReference>
<dbReference type="InterPro" id="IPR003593">
    <property type="entry name" value="AAA+_ATPase"/>
</dbReference>
<keyword evidence="4 7" id="KW-0067">ATP-binding</keyword>
<dbReference type="InterPro" id="IPR050319">
    <property type="entry name" value="ABC_transp_ATP-bind"/>
</dbReference>
<dbReference type="Proteomes" id="UP001551189">
    <property type="component" value="Unassembled WGS sequence"/>
</dbReference>
<dbReference type="CDD" id="cd03257">
    <property type="entry name" value="ABC_NikE_OppD_transporters"/>
    <property type="match status" value="1"/>
</dbReference>
<feature type="region of interest" description="Disordered" evidence="5">
    <location>
        <begin position="1"/>
        <end position="23"/>
    </location>
</feature>
<evidence type="ECO:0000313" key="7">
    <source>
        <dbReference type="EMBL" id="MEU6803769.1"/>
    </source>
</evidence>
<evidence type="ECO:0000313" key="8">
    <source>
        <dbReference type="Proteomes" id="UP001551189"/>
    </source>
</evidence>
<evidence type="ECO:0000256" key="4">
    <source>
        <dbReference type="ARBA" id="ARBA00022840"/>
    </source>
</evidence>
<keyword evidence="2" id="KW-0813">Transport</keyword>